<evidence type="ECO:0000313" key="1">
    <source>
        <dbReference type="EMBL" id="OAO14428.1"/>
    </source>
</evidence>
<sequence>MAVANVLTKLAAIFASPKYAARIPESVRTKISTNGFGSTEYTPDEYNAIYSSLLNMIAKQTNHAFRYYGIDFEKYNKGFLAYGDVIIDNYVDLADVGTIPTLINTKADNGGVTTVDPFSIKWANVKTAYYVGTYELQYAMTTRMLEVKKAFISDSNVTNFIALCRSVLPESCRYDRWLIFRNMLASDTIYSSTTDYELSADTIAFEDALQIILMIKNVADAMSNMTTKYNKLGVTTASNKEDLVLWINKGIYSAIKNAMKNVYHNEVDFGVGSIEELPDFGETAATTGQFAALTDRRGIYLYDTLSPFMDTIWNPKGLYWNNFLSYQGKIAYGLHYNAARFTLS</sequence>
<accession>A0A196SBN5</accession>
<comment type="caution">
    <text evidence="1">The sequence shown here is derived from an EMBL/GenBank/DDBJ whole genome shotgun (WGS) entry which is preliminary data.</text>
</comment>
<reference evidence="1 2" key="1">
    <citation type="submission" date="2016-05" db="EMBL/GenBank/DDBJ databases">
        <title>Nuclear genome of Blastocystis sp. subtype 1 NandII.</title>
        <authorList>
            <person name="Gentekaki E."/>
            <person name="Curtis B."/>
            <person name="Stairs C."/>
            <person name="Eme L."/>
            <person name="Herman E."/>
            <person name="Klimes V."/>
            <person name="Arias M.C."/>
            <person name="Elias M."/>
            <person name="Hilliou F."/>
            <person name="Klute M."/>
            <person name="Malik S.-B."/>
            <person name="Pightling A."/>
            <person name="Rachubinski R."/>
            <person name="Salas D."/>
            <person name="Schlacht A."/>
            <person name="Suga H."/>
            <person name="Archibald J."/>
            <person name="Ball S.G."/>
            <person name="Clark G."/>
            <person name="Dacks J."/>
            <person name="Van Der Giezen M."/>
            <person name="Tsaousis A."/>
            <person name="Roger A."/>
        </authorList>
    </citation>
    <scope>NUCLEOTIDE SEQUENCE [LARGE SCALE GENOMIC DNA]</scope>
    <source>
        <strain evidence="2">ATCC 50177 / NandII</strain>
    </source>
</reference>
<dbReference type="EMBL" id="LXWW01000241">
    <property type="protein sequence ID" value="OAO14428.1"/>
    <property type="molecule type" value="Genomic_DNA"/>
</dbReference>
<dbReference type="AlphaFoldDB" id="A0A196SBN5"/>
<protein>
    <recommendedName>
        <fullName evidence="3">Capsid protein</fullName>
    </recommendedName>
</protein>
<name>A0A196SBN5_BLAHN</name>
<dbReference type="Pfam" id="PF25622">
    <property type="entry name" value="Phi29_MCP"/>
    <property type="match status" value="1"/>
</dbReference>
<keyword evidence="2" id="KW-1185">Reference proteome</keyword>
<gene>
    <name evidence="1" type="ORF">AV274_3875</name>
</gene>
<dbReference type="Proteomes" id="UP000078348">
    <property type="component" value="Unassembled WGS sequence"/>
</dbReference>
<evidence type="ECO:0008006" key="3">
    <source>
        <dbReference type="Google" id="ProtNLM"/>
    </source>
</evidence>
<proteinExistence type="predicted"/>
<organism evidence="1 2">
    <name type="scientific">Blastocystis sp. subtype 1 (strain ATCC 50177 / NandII)</name>
    <dbReference type="NCBI Taxonomy" id="478820"/>
    <lineage>
        <taxon>Eukaryota</taxon>
        <taxon>Sar</taxon>
        <taxon>Stramenopiles</taxon>
        <taxon>Bigyra</taxon>
        <taxon>Opalozoa</taxon>
        <taxon>Opalinata</taxon>
        <taxon>Blastocystidae</taxon>
        <taxon>Blastocystis</taxon>
    </lineage>
</organism>
<evidence type="ECO:0000313" key="2">
    <source>
        <dbReference type="Proteomes" id="UP000078348"/>
    </source>
</evidence>